<gene>
    <name evidence="1" type="ORF">P5673_004573</name>
</gene>
<reference evidence="1" key="1">
    <citation type="journal article" date="2023" name="G3 (Bethesda)">
        <title>Whole genome assembly and annotation of the endangered Caribbean coral Acropora cervicornis.</title>
        <authorList>
            <person name="Selwyn J.D."/>
            <person name="Vollmer S.V."/>
        </authorList>
    </citation>
    <scope>NUCLEOTIDE SEQUENCE</scope>
    <source>
        <strain evidence="1">K2</strain>
    </source>
</reference>
<dbReference type="AlphaFoldDB" id="A0AAD9R0H6"/>
<name>A0AAD9R0H6_ACRCE</name>
<keyword evidence="2" id="KW-1185">Reference proteome</keyword>
<protein>
    <submittedName>
        <fullName evidence="1">Uncharacterized protein</fullName>
    </submittedName>
</protein>
<dbReference type="EMBL" id="JARQWQ010000007">
    <property type="protein sequence ID" value="KAK2570862.1"/>
    <property type="molecule type" value="Genomic_DNA"/>
</dbReference>
<reference evidence="1" key="2">
    <citation type="journal article" date="2023" name="Science">
        <title>Genomic signatures of disease resistance in endangered staghorn corals.</title>
        <authorList>
            <person name="Vollmer S.V."/>
            <person name="Selwyn J.D."/>
            <person name="Despard B.A."/>
            <person name="Roesel C.L."/>
        </authorList>
    </citation>
    <scope>NUCLEOTIDE SEQUENCE</scope>
    <source>
        <strain evidence="1">K2</strain>
    </source>
</reference>
<evidence type="ECO:0000313" key="1">
    <source>
        <dbReference type="EMBL" id="KAK2570862.1"/>
    </source>
</evidence>
<dbReference type="Proteomes" id="UP001249851">
    <property type="component" value="Unassembled WGS sequence"/>
</dbReference>
<proteinExistence type="predicted"/>
<comment type="caution">
    <text evidence="1">The sequence shown here is derived from an EMBL/GenBank/DDBJ whole genome shotgun (WGS) entry which is preliminary data.</text>
</comment>
<sequence>MAVFQPGPLGVNAVRHVEEVVKRELVHAILHHQAHVEGTASVTLKNSSTATLSPALCRNLARMAIETALNTKHLTFALLLIPPCYKFAKNLVEHVNNSSKKVKKLSSERITTY</sequence>
<accession>A0AAD9R0H6</accession>
<organism evidence="1 2">
    <name type="scientific">Acropora cervicornis</name>
    <name type="common">Staghorn coral</name>
    <dbReference type="NCBI Taxonomy" id="6130"/>
    <lineage>
        <taxon>Eukaryota</taxon>
        <taxon>Metazoa</taxon>
        <taxon>Cnidaria</taxon>
        <taxon>Anthozoa</taxon>
        <taxon>Hexacorallia</taxon>
        <taxon>Scleractinia</taxon>
        <taxon>Astrocoeniina</taxon>
        <taxon>Acroporidae</taxon>
        <taxon>Acropora</taxon>
    </lineage>
</organism>
<evidence type="ECO:0000313" key="2">
    <source>
        <dbReference type="Proteomes" id="UP001249851"/>
    </source>
</evidence>